<accession>A0ABT6P3F1</accession>
<sequence length="48" mass="4992">MPEAEEGAEYEAGVERGFPSLLEAGELETTSSGVGTRPAVDASEQEHA</sequence>
<reference evidence="2 3" key="1">
    <citation type="submission" date="2023-04" db="EMBL/GenBank/DDBJ databases">
        <title>The genome sequence of Polyangium sorediatum DSM14670.</title>
        <authorList>
            <person name="Zhang X."/>
        </authorList>
    </citation>
    <scope>NUCLEOTIDE SEQUENCE [LARGE SCALE GENOMIC DNA]</scope>
    <source>
        <strain evidence="2 3">DSM 14670</strain>
    </source>
</reference>
<proteinExistence type="predicted"/>
<evidence type="ECO:0000313" key="3">
    <source>
        <dbReference type="Proteomes" id="UP001160301"/>
    </source>
</evidence>
<protein>
    <submittedName>
        <fullName evidence="2">Uncharacterized protein</fullName>
    </submittedName>
</protein>
<dbReference type="EMBL" id="JARZHI010000053">
    <property type="protein sequence ID" value="MDI1435134.1"/>
    <property type="molecule type" value="Genomic_DNA"/>
</dbReference>
<evidence type="ECO:0000256" key="1">
    <source>
        <dbReference type="SAM" id="MobiDB-lite"/>
    </source>
</evidence>
<feature type="region of interest" description="Disordered" evidence="1">
    <location>
        <begin position="1"/>
        <end position="48"/>
    </location>
</feature>
<organism evidence="2 3">
    <name type="scientific">Polyangium sorediatum</name>
    <dbReference type="NCBI Taxonomy" id="889274"/>
    <lineage>
        <taxon>Bacteria</taxon>
        <taxon>Pseudomonadati</taxon>
        <taxon>Myxococcota</taxon>
        <taxon>Polyangia</taxon>
        <taxon>Polyangiales</taxon>
        <taxon>Polyangiaceae</taxon>
        <taxon>Polyangium</taxon>
    </lineage>
</organism>
<comment type="caution">
    <text evidence="2">The sequence shown here is derived from an EMBL/GenBank/DDBJ whole genome shotgun (WGS) entry which is preliminary data.</text>
</comment>
<dbReference type="RefSeq" id="WP_284721403.1">
    <property type="nucleotide sequence ID" value="NZ_JARZHI010000053.1"/>
</dbReference>
<gene>
    <name evidence="2" type="ORF">QHF89_36860</name>
</gene>
<keyword evidence="3" id="KW-1185">Reference proteome</keyword>
<evidence type="ECO:0000313" key="2">
    <source>
        <dbReference type="EMBL" id="MDI1435134.1"/>
    </source>
</evidence>
<dbReference type="Proteomes" id="UP001160301">
    <property type="component" value="Unassembled WGS sequence"/>
</dbReference>
<name>A0ABT6P3F1_9BACT</name>